<dbReference type="GO" id="GO:0016747">
    <property type="term" value="F:acyltransferase activity, transferring groups other than amino-acyl groups"/>
    <property type="evidence" value="ECO:0007669"/>
    <property type="project" value="InterPro"/>
</dbReference>
<organism evidence="2 3">
    <name type="scientific">Jeotgalibacillus proteolyticus</name>
    <dbReference type="NCBI Taxonomy" id="2082395"/>
    <lineage>
        <taxon>Bacteria</taxon>
        <taxon>Bacillati</taxon>
        <taxon>Bacillota</taxon>
        <taxon>Bacilli</taxon>
        <taxon>Bacillales</taxon>
        <taxon>Caryophanaceae</taxon>
        <taxon>Jeotgalibacillus</taxon>
    </lineage>
</organism>
<dbReference type="EMBL" id="PREZ01000003">
    <property type="protein sequence ID" value="PPA71062.1"/>
    <property type="molecule type" value="Genomic_DNA"/>
</dbReference>
<dbReference type="Pfam" id="PF00583">
    <property type="entry name" value="Acetyltransf_1"/>
    <property type="match status" value="1"/>
</dbReference>
<dbReference type="OrthoDB" id="69535at2"/>
<dbReference type="RefSeq" id="WP_104057811.1">
    <property type="nucleotide sequence ID" value="NZ_PREZ01000003.1"/>
</dbReference>
<evidence type="ECO:0000313" key="2">
    <source>
        <dbReference type="EMBL" id="PPA71062.1"/>
    </source>
</evidence>
<dbReference type="CDD" id="cd04301">
    <property type="entry name" value="NAT_SF"/>
    <property type="match status" value="1"/>
</dbReference>
<reference evidence="2 3" key="1">
    <citation type="submission" date="2018-02" db="EMBL/GenBank/DDBJ databases">
        <title>Jeotgalibacillus proteolyticum sp. nov. a protease producing bacterium isolated from ocean sediments of Laizhou Bay.</title>
        <authorList>
            <person name="Li Y."/>
        </authorList>
    </citation>
    <scope>NUCLEOTIDE SEQUENCE [LARGE SCALE GENOMIC DNA]</scope>
    <source>
        <strain evidence="2 3">22-7</strain>
    </source>
</reference>
<gene>
    <name evidence="2" type="ORF">C4B60_09815</name>
</gene>
<keyword evidence="3" id="KW-1185">Reference proteome</keyword>
<dbReference type="Proteomes" id="UP000239047">
    <property type="component" value="Unassembled WGS sequence"/>
</dbReference>
<dbReference type="SUPFAM" id="SSF55729">
    <property type="entry name" value="Acyl-CoA N-acyltransferases (Nat)"/>
    <property type="match status" value="1"/>
</dbReference>
<sequence length="169" mass="19256">MVRIVKADKSHVGGIVKVCSEGYRNTYEGIYSKKYIDRIIAEFYTFERISGEVQESSREWGGYFVALEEGQVAGACGGGMISNTEGEVFVLYLDPRKRNKGIGTKLLHALTLQQKKIYSAQKQWVSVQKGNSKGIPFYEARGFIYLYEKRGYANTEEEAYLTVRYCRDI</sequence>
<dbReference type="PROSITE" id="PS51186">
    <property type="entry name" value="GNAT"/>
    <property type="match status" value="1"/>
</dbReference>
<accession>A0A2S5GDE6</accession>
<dbReference type="AlphaFoldDB" id="A0A2S5GDE6"/>
<name>A0A2S5GDE6_9BACL</name>
<evidence type="ECO:0000259" key="1">
    <source>
        <dbReference type="PROSITE" id="PS51186"/>
    </source>
</evidence>
<evidence type="ECO:0000313" key="3">
    <source>
        <dbReference type="Proteomes" id="UP000239047"/>
    </source>
</evidence>
<protein>
    <submittedName>
        <fullName evidence="2">GNAT family N-acetyltransferase</fullName>
    </submittedName>
</protein>
<keyword evidence="2" id="KW-0808">Transferase</keyword>
<dbReference type="InterPro" id="IPR000182">
    <property type="entry name" value="GNAT_dom"/>
</dbReference>
<dbReference type="Gene3D" id="3.40.630.30">
    <property type="match status" value="1"/>
</dbReference>
<feature type="domain" description="N-acetyltransferase" evidence="1">
    <location>
        <begin position="2"/>
        <end position="167"/>
    </location>
</feature>
<comment type="caution">
    <text evidence="2">The sequence shown here is derived from an EMBL/GenBank/DDBJ whole genome shotgun (WGS) entry which is preliminary data.</text>
</comment>
<proteinExistence type="predicted"/>
<dbReference type="InterPro" id="IPR016181">
    <property type="entry name" value="Acyl_CoA_acyltransferase"/>
</dbReference>